<evidence type="ECO:0000259" key="5">
    <source>
        <dbReference type="Pfam" id="PF00733"/>
    </source>
</evidence>
<dbReference type="PANTHER" id="PTHR43284">
    <property type="entry name" value="ASPARAGINE SYNTHETASE (GLUTAMINE-HYDROLYZING)"/>
    <property type="match status" value="1"/>
</dbReference>
<evidence type="ECO:0000256" key="4">
    <source>
        <dbReference type="ARBA" id="ARBA00048741"/>
    </source>
</evidence>
<dbReference type="InterPro" id="IPR006426">
    <property type="entry name" value="Asn_synth_AEB"/>
</dbReference>
<dbReference type="PIRSF" id="PIRSF001589">
    <property type="entry name" value="Asn_synthetase_glu-h"/>
    <property type="match status" value="1"/>
</dbReference>
<comment type="pathway">
    <text evidence="1">Amino-acid biosynthesis; L-asparagine biosynthesis; L-asparagine from L-aspartate (L-Gln route): step 1/1.</text>
</comment>
<feature type="domain" description="Asparagine synthetase" evidence="5">
    <location>
        <begin position="77"/>
        <end position="435"/>
    </location>
</feature>
<comment type="catalytic activity">
    <reaction evidence="4">
        <text>L-aspartate + L-glutamine + ATP + H2O = L-asparagine + L-glutamate + AMP + diphosphate + H(+)</text>
        <dbReference type="Rhea" id="RHEA:12228"/>
        <dbReference type="ChEBI" id="CHEBI:15377"/>
        <dbReference type="ChEBI" id="CHEBI:15378"/>
        <dbReference type="ChEBI" id="CHEBI:29985"/>
        <dbReference type="ChEBI" id="CHEBI:29991"/>
        <dbReference type="ChEBI" id="CHEBI:30616"/>
        <dbReference type="ChEBI" id="CHEBI:33019"/>
        <dbReference type="ChEBI" id="CHEBI:58048"/>
        <dbReference type="ChEBI" id="CHEBI:58359"/>
        <dbReference type="ChEBI" id="CHEBI:456215"/>
        <dbReference type="EC" id="6.3.5.4"/>
    </reaction>
</comment>
<comment type="similarity">
    <text evidence="2">Belongs to the asparagine synthetase family.</text>
</comment>
<sequence>MYSKRYVNLTILLDYLVFGLEDHTNETFFENIYKLEQSHNLIYAIRTNTFKIERYYDITIDKNISKLSEYDSIKFYRAELERAVSLRLRSDVKVGSCLSGGLDSSSVATIASKLYHKNSNNQFSAIHAKSNEDETDESCYAKIIAENTDIELYIVEPKIEDFLRYIDEVVYTQEEPFGGFSIYMQYFVMQKAKEIGCKVMLDGQGGDETLLGYERYYPAYLRSLPLYRKITEFAQSSKNSKLTIKELILYFIYFTVYQIRIRRCLKKYKFIKDKYLKLINKNTVKEISKSYKDILQLQLNEIKKAQMPHLLKYEDKNSMRNSIETRLPFIDYKLLETALSLNNKFKIKNGWTKFILRKAINDILPESIAWRKNKFGFEAPERNIFKDNSFQKLIKKEIYDSIIVNEIINKSYKNTIFESFNNKITLWKLFNIARWEKKYHVQIKIKNQNNESRLI</sequence>
<dbReference type="Proteomes" id="UP000319783">
    <property type="component" value="Unassembled WGS sequence"/>
</dbReference>
<dbReference type="GO" id="GO:0004066">
    <property type="term" value="F:asparagine synthase (glutamine-hydrolyzing) activity"/>
    <property type="evidence" value="ECO:0007669"/>
    <property type="project" value="UniProtKB-EC"/>
</dbReference>
<dbReference type="GO" id="GO:0005829">
    <property type="term" value="C:cytosol"/>
    <property type="evidence" value="ECO:0007669"/>
    <property type="project" value="TreeGrafter"/>
</dbReference>
<evidence type="ECO:0000313" key="7">
    <source>
        <dbReference type="Proteomes" id="UP000319783"/>
    </source>
</evidence>
<evidence type="ECO:0000256" key="1">
    <source>
        <dbReference type="ARBA" id="ARBA00005187"/>
    </source>
</evidence>
<evidence type="ECO:0000256" key="2">
    <source>
        <dbReference type="ARBA" id="ARBA00005752"/>
    </source>
</evidence>
<dbReference type="GO" id="GO:0006529">
    <property type="term" value="P:asparagine biosynthetic process"/>
    <property type="evidence" value="ECO:0007669"/>
    <property type="project" value="InterPro"/>
</dbReference>
<dbReference type="Gene3D" id="3.40.50.620">
    <property type="entry name" value="HUPs"/>
    <property type="match status" value="1"/>
</dbReference>
<organism evidence="6 7">
    <name type="scientific">Candidatus Jettenia ecosi</name>
    <dbReference type="NCBI Taxonomy" id="2494326"/>
    <lineage>
        <taxon>Bacteria</taxon>
        <taxon>Pseudomonadati</taxon>
        <taxon>Planctomycetota</taxon>
        <taxon>Candidatus Brocadiia</taxon>
        <taxon>Candidatus Brocadiales</taxon>
        <taxon>Candidatus Brocadiaceae</taxon>
        <taxon>Candidatus Jettenia</taxon>
    </lineage>
</organism>
<protein>
    <recommendedName>
        <fullName evidence="3">asparagine synthase (glutamine-hydrolyzing)</fullName>
        <ecNumber evidence="3">6.3.5.4</ecNumber>
    </recommendedName>
</protein>
<accession>A0A533QE16</accession>
<dbReference type="CDD" id="cd01991">
    <property type="entry name" value="Asn_synthase_B_C"/>
    <property type="match status" value="1"/>
</dbReference>
<dbReference type="EC" id="6.3.5.4" evidence="3"/>
<dbReference type="InterPro" id="IPR051786">
    <property type="entry name" value="ASN_synthetase/amidase"/>
</dbReference>
<dbReference type="SUPFAM" id="SSF52402">
    <property type="entry name" value="Adenine nucleotide alpha hydrolases-like"/>
    <property type="match status" value="1"/>
</dbReference>
<reference evidence="6 7" key="1">
    <citation type="submission" date="2019-04" db="EMBL/GenBank/DDBJ databases">
        <title>Genome of a novel bacterium Candidatus Jettenia ecosi reconstructed from metagenome of an anammox bioreactor.</title>
        <authorList>
            <person name="Mardanov A.V."/>
            <person name="Beletsky A.V."/>
            <person name="Ravin N.V."/>
            <person name="Botchkova E.A."/>
            <person name="Litti Y.V."/>
            <person name="Nozhevnikova A.N."/>
        </authorList>
    </citation>
    <scope>NUCLEOTIDE SEQUENCE [LARGE SCALE GENOMIC DNA]</scope>
    <source>
        <strain evidence="6">J2</strain>
    </source>
</reference>
<dbReference type="InterPro" id="IPR014729">
    <property type="entry name" value="Rossmann-like_a/b/a_fold"/>
</dbReference>
<dbReference type="Pfam" id="PF00733">
    <property type="entry name" value="Asn_synthase"/>
    <property type="match status" value="1"/>
</dbReference>
<comment type="caution">
    <text evidence="6">The sequence shown here is derived from an EMBL/GenBank/DDBJ whole genome shotgun (WGS) entry which is preliminary data.</text>
</comment>
<dbReference type="InterPro" id="IPR001962">
    <property type="entry name" value="Asn_synthase"/>
</dbReference>
<name>A0A533QE16_9BACT</name>
<gene>
    <name evidence="6" type="ORF">JETT_2776</name>
</gene>
<dbReference type="PANTHER" id="PTHR43284:SF1">
    <property type="entry name" value="ASPARAGINE SYNTHETASE"/>
    <property type="match status" value="1"/>
</dbReference>
<evidence type="ECO:0000313" key="6">
    <source>
        <dbReference type="EMBL" id="TLD40941.1"/>
    </source>
</evidence>
<dbReference type="EMBL" id="SULG01000070">
    <property type="protein sequence ID" value="TLD40941.1"/>
    <property type="molecule type" value="Genomic_DNA"/>
</dbReference>
<dbReference type="AlphaFoldDB" id="A0A533QE16"/>
<evidence type="ECO:0000256" key="3">
    <source>
        <dbReference type="ARBA" id="ARBA00012737"/>
    </source>
</evidence>
<proteinExistence type="inferred from homology"/>